<gene>
    <name evidence="1" type="primary">NCL1_52425</name>
    <name evidence="1" type="ORF">TNCV_2560231</name>
</gene>
<sequence>MDQIYSFPEHISTTLMPVTLPKKSDALEYAARQGQVDACLIFQEPNTKRVFFLFCKDNWNQKKTLVDKFKRAMMEAKHVNEFQPEDVLWEKITKGLLRKPDRPLKNTDKTMVYIYKNMIL</sequence>
<evidence type="ECO:0000313" key="2">
    <source>
        <dbReference type="Proteomes" id="UP000887159"/>
    </source>
</evidence>
<organism evidence="1 2">
    <name type="scientific">Trichonephila clavipes</name>
    <name type="common">Golden silk orbweaver</name>
    <name type="synonym">Nephila clavipes</name>
    <dbReference type="NCBI Taxonomy" id="2585209"/>
    <lineage>
        <taxon>Eukaryota</taxon>
        <taxon>Metazoa</taxon>
        <taxon>Ecdysozoa</taxon>
        <taxon>Arthropoda</taxon>
        <taxon>Chelicerata</taxon>
        <taxon>Arachnida</taxon>
        <taxon>Araneae</taxon>
        <taxon>Araneomorphae</taxon>
        <taxon>Entelegynae</taxon>
        <taxon>Araneoidea</taxon>
        <taxon>Nephilidae</taxon>
        <taxon>Trichonephila</taxon>
    </lineage>
</organism>
<dbReference type="EMBL" id="BMAU01021004">
    <property type="protein sequence ID" value="GFX86141.1"/>
    <property type="molecule type" value="Genomic_DNA"/>
</dbReference>
<evidence type="ECO:0000313" key="1">
    <source>
        <dbReference type="EMBL" id="GFX86141.1"/>
    </source>
</evidence>
<comment type="caution">
    <text evidence="1">The sequence shown here is derived from an EMBL/GenBank/DDBJ whole genome shotgun (WGS) entry which is preliminary data.</text>
</comment>
<dbReference type="AlphaFoldDB" id="A0A8X6R0L7"/>
<protein>
    <submittedName>
        <fullName evidence="1">Uncharacterized protein</fullName>
    </submittedName>
</protein>
<keyword evidence="2" id="KW-1185">Reference proteome</keyword>
<proteinExistence type="predicted"/>
<reference evidence="1" key="1">
    <citation type="submission" date="2020-08" db="EMBL/GenBank/DDBJ databases">
        <title>Multicomponent nature underlies the extraordinary mechanical properties of spider dragline silk.</title>
        <authorList>
            <person name="Kono N."/>
            <person name="Nakamura H."/>
            <person name="Mori M."/>
            <person name="Yoshida Y."/>
            <person name="Ohtoshi R."/>
            <person name="Malay A.D."/>
            <person name="Moran D.A.P."/>
            <person name="Tomita M."/>
            <person name="Numata K."/>
            <person name="Arakawa K."/>
        </authorList>
    </citation>
    <scope>NUCLEOTIDE SEQUENCE</scope>
</reference>
<name>A0A8X6R0L7_TRICX</name>
<dbReference type="Proteomes" id="UP000887159">
    <property type="component" value="Unassembled WGS sequence"/>
</dbReference>
<accession>A0A8X6R0L7</accession>